<reference evidence="1 2" key="1">
    <citation type="journal article" date="2015" name="Environ. Microbiol.">
        <title>Methane oxidation coupled to nitrate reduction under hypoxia by the Gammaproteobacterium Methylomonas denitrificans, sp. nov. type strain FJG1.</title>
        <authorList>
            <person name="Kits K.D."/>
            <person name="Klotz M.G."/>
            <person name="Stein L.Y."/>
        </authorList>
    </citation>
    <scope>NUCLEOTIDE SEQUENCE [LARGE SCALE GENOMIC DNA]</scope>
    <source>
        <strain evidence="1 2">FJG1</strain>
    </source>
</reference>
<protein>
    <recommendedName>
        <fullName evidence="3">Lysozyme inhibitor LprI N-terminal domain-containing protein</fullName>
    </recommendedName>
</protein>
<evidence type="ECO:0000313" key="1">
    <source>
        <dbReference type="EMBL" id="AMK76854.1"/>
    </source>
</evidence>
<dbReference type="Proteomes" id="UP000030512">
    <property type="component" value="Chromosome"/>
</dbReference>
<dbReference type="EMBL" id="CP014476">
    <property type="protein sequence ID" value="AMK76854.1"/>
    <property type="molecule type" value="Genomic_DNA"/>
</dbReference>
<keyword evidence="2" id="KW-1185">Reference proteome</keyword>
<proteinExistence type="predicted"/>
<dbReference type="STRING" id="1538553.JT25_010190"/>
<evidence type="ECO:0008006" key="3">
    <source>
        <dbReference type="Google" id="ProtNLM"/>
    </source>
</evidence>
<dbReference type="KEGG" id="mdn:JT25_010190"/>
<name>A0A126T549_9GAMM</name>
<gene>
    <name evidence="1" type="ORF">JT25_010190</name>
</gene>
<accession>A0A126T549</accession>
<dbReference type="AlphaFoldDB" id="A0A126T549"/>
<organism evidence="1 2">
    <name type="scientific">Methylomonas denitrificans</name>
    <dbReference type="NCBI Taxonomy" id="1538553"/>
    <lineage>
        <taxon>Bacteria</taxon>
        <taxon>Pseudomonadati</taxon>
        <taxon>Pseudomonadota</taxon>
        <taxon>Gammaproteobacteria</taxon>
        <taxon>Methylococcales</taxon>
        <taxon>Methylococcaceae</taxon>
        <taxon>Methylomonas</taxon>
    </lineage>
</organism>
<evidence type="ECO:0000313" key="2">
    <source>
        <dbReference type="Proteomes" id="UP000030512"/>
    </source>
</evidence>
<sequence>MSKLDDELSIIYRKVLDRISIPGQIKAEQSIWLKKRNQCLDIPCIHTEYQQRIDDLNKVINLFPEISQKVTAISNTPQITVPSSSTPAACSVANDPYRTEEPDIDWRNYQWTLILGNGTTACEEMLGYLKKRPKHLPPPVCPEERLPPNGHWRRPDGRDLIDAERQVLLDGVPETTRPLFEKEFKDKYLRIIHTGIKTDQVSEWYLAYTGEQRFSNVSRNCRLATQCAQAPDKTIGTSKQIVLGGAYSYDIMNLNEDGTQIHPILRQYGPNQDNHGKGELVFYKGAPYWLGDITWQQHMHDHYVNYLLRADDPYSSIFTLGRWHQIVPGCRFGYFNHDNLKQFPPSKRR</sequence>